<dbReference type="HOGENOM" id="CLU_033326_1_0_0"/>
<sequence length="606" mass="68227">MNRIFPVRVGEKRFIEEYPKVGIRPTIDGRYGGVRESLEEQTMNLAKAVAEFIENNVYLPNGEKVKCVIPQRCIGGVAEARMADELFRKEGVGVSITVTPCWCYGAETMEMSLDVPKAVWGFNGTERPGAVYLAAVSAAHNQKGLPIFKIYGKDVQDKDDYSIPSDVKEKILKFVKSALAVAIMKNKSYLSIGSVSMGIAGSIVDPDFFEDYLGMRVEYVDMTEIIRRIERKIYDEEEFKRAMEWVKKYCKEGEDPNPPDKRVDEKKKQEVWEFVVKMTLIIRDLMVGNKKLEELGYPEESLGHNAIVAGFQGQRQWTDHFPNGDFTEAILNTSFDWNGLRQPYILATENDSLNGVVMLFGHLLTNTAQIFADVRTYWSPEAIYRVTGWKPEGLAQNGIIHLINSGPAALDGTGQQEIEGRPAIKPFWEISDEEVIKCLDATKFCYANLGYFRGGGFSTKFITRGGMPITISRLNIVKGLGPVLQIAEGYTVELPPHVHEILDRRTDPTWPTTWFVPKLTGKGAFKSVYSVMENWGANHCAITYGHVGDLFITLASILRIPVNMHNVEEERIFRPSAWSMFGTEDLEGADFRACVNFGPLYKKVAK</sequence>
<dbReference type="Pfam" id="PF02952">
    <property type="entry name" value="Fucose_iso_C"/>
    <property type="match status" value="1"/>
</dbReference>
<evidence type="ECO:0000256" key="7">
    <source>
        <dbReference type="HAMAP-Rule" id="MF_01254"/>
    </source>
</evidence>
<evidence type="ECO:0000256" key="5">
    <source>
        <dbReference type="ARBA" id="ARBA00023253"/>
    </source>
</evidence>
<dbReference type="GO" id="GO:0019571">
    <property type="term" value="P:D-arabinose catabolic process"/>
    <property type="evidence" value="ECO:0007669"/>
    <property type="project" value="TreeGrafter"/>
</dbReference>
<dbReference type="InterPro" id="IPR009015">
    <property type="entry name" value="Fucose_isomerase_N/cen_sf"/>
</dbReference>
<keyword evidence="1 7" id="KW-0963">Cytoplasm</keyword>
<evidence type="ECO:0000259" key="8">
    <source>
        <dbReference type="Pfam" id="PF02952"/>
    </source>
</evidence>
<comment type="subcellular location">
    <subcellularLocation>
        <location evidence="7">Cytoplasm</location>
    </subcellularLocation>
</comment>
<dbReference type="Gene3D" id="3.20.14.10">
    <property type="entry name" value="L-fucose/L-arabinose isomerase, C-terminal"/>
    <property type="match status" value="1"/>
</dbReference>
<evidence type="ECO:0000259" key="10">
    <source>
        <dbReference type="Pfam" id="PF07882"/>
    </source>
</evidence>
<dbReference type="PaxDb" id="309799-DICTH_0292"/>
<dbReference type="InterPro" id="IPR012889">
    <property type="entry name" value="Fucose_isomerase_N2"/>
</dbReference>
<dbReference type="FunFam" id="3.40.50.1070:FF:000001">
    <property type="entry name" value="L-fucose isomerase"/>
    <property type="match status" value="1"/>
</dbReference>
<dbReference type="InterPro" id="IPR004216">
    <property type="entry name" value="Fuc/Ara_isomerase_C"/>
</dbReference>
<dbReference type="InterPro" id="IPR015888">
    <property type="entry name" value="Fuc_isomerase_C"/>
</dbReference>
<feature type="binding site" evidence="7">
    <location>
        <position position="373"/>
    </location>
    <ligand>
        <name>Mn(2+)</name>
        <dbReference type="ChEBI" id="CHEBI:29035"/>
    </ligand>
</feature>
<dbReference type="KEGG" id="dth:DICTH_0292"/>
<dbReference type="STRING" id="309799.DICTH_0292"/>
<dbReference type="RefSeq" id="WP_012548147.1">
    <property type="nucleotide sequence ID" value="NC_011297.1"/>
</dbReference>
<evidence type="ECO:0000259" key="9">
    <source>
        <dbReference type="Pfam" id="PF07881"/>
    </source>
</evidence>
<evidence type="ECO:0000256" key="6">
    <source>
        <dbReference type="ARBA" id="ARBA00023277"/>
    </source>
</evidence>
<comment type="catalytic activity">
    <reaction evidence="7">
        <text>L-fucose = L-fuculose</text>
        <dbReference type="Rhea" id="RHEA:17233"/>
        <dbReference type="ChEBI" id="CHEBI:2181"/>
        <dbReference type="ChEBI" id="CHEBI:17617"/>
        <dbReference type="EC" id="5.3.1.25"/>
    </reaction>
</comment>
<dbReference type="NCBIfam" id="TIGR01089">
    <property type="entry name" value="fucI"/>
    <property type="match status" value="1"/>
</dbReference>
<keyword evidence="5 7" id="KW-0294">Fucose metabolism</keyword>
<keyword evidence="6 7" id="KW-0119">Carbohydrate metabolism</keyword>
<dbReference type="InterPro" id="IPR012888">
    <property type="entry name" value="Fucose_iso_N1"/>
</dbReference>
<feature type="domain" description="L-fucose isomerase N-terminal-2" evidence="10">
    <location>
        <begin position="187"/>
        <end position="366"/>
    </location>
</feature>
<comment type="similarity">
    <text evidence="7">Belongs to the L-fucose isomerase family.</text>
</comment>
<reference evidence="11 12" key="1">
    <citation type="journal article" date="2014" name="Genome Announc.">
        <title>Complete Genome Sequence of the Extreme Thermophile Dictyoglomus thermophilum H-6-12.</title>
        <authorList>
            <person name="Coil D.A."/>
            <person name="Badger J.H."/>
            <person name="Forberger H.C."/>
            <person name="Riggs F."/>
            <person name="Madupu R."/>
            <person name="Fedorova N."/>
            <person name="Ward N."/>
            <person name="Robb F.T."/>
            <person name="Eisen J.A."/>
        </authorList>
    </citation>
    <scope>NUCLEOTIDE SEQUENCE [LARGE SCALE GENOMIC DNA]</scope>
    <source>
        <strain evidence="12">ATCC 35947 / DSM 3960 / H-6-12</strain>
    </source>
</reference>
<dbReference type="Pfam" id="PF07882">
    <property type="entry name" value="Fucose_iso_N2"/>
    <property type="match status" value="1"/>
</dbReference>
<dbReference type="OrthoDB" id="9760430at2"/>
<keyword evidence="3 7" id="KW-0464">Manganese</keyword>
<dbReference type="Gene3D" id="3.40.50.1070">
    <property type="match status" value="1"/>
</dbReference>
<dbReference type="SUPFAM" id="SSF50443">
    <property type="entry name" value="FucI/AraA C-terminal domain-like"/>
    <property type="match status" value="1"/>
</dbReference>
<evidence type="ECO:0000256" key="4">
    <source>
        <dbReference type="ARBA" id="ARBA00023235"/>
    </source>
</evidence>
<feature type="domain" description="L-fucose isomerase C-terminal" evidence="8">
    <location>
        <begin position="402"/>
        <end position="565"/>
    </location>
</feature>
<dbReference type="EC" id="5.3.1.25" evidence="7"/>
<dbReference type="PANTHER" id="PTHR37840">
    <property type="entry name" value="L-FUCOSE ISOMERASE"/>
    <property type="match status" value="1"/>
</dbReference>
<evidence type="ECO:0000256" key="3">
    <source>
        <dbReference type="ARBA" id="ARBA00023211"/>
    </source>
</evidence>
<dbReference type="InterPro" id="IPR038392">
    <property type="entry name" value="Fucose_isomerase_dom2_sf"/>
</dbReference>
<evidence type="ECO:0000256" key="2">
    <source>
        <dbReference type="ARBA" id="ARBA00022723"/>
    </source>
</evidence>
<dbReference type="GO" id="GO:0030145">
    <property type="term" value="F:manganese ion binding"/>
    <property type="evidence" value="ECO:0007669"/>
    <property type="project" value="UniProtKB-UniRule"/>
</dbReference>
<protein>
    <recommendedName>
        <fullName evidence="7">L-fucose isomerase</fullName>
        <shortName evidence="7">FucIase</shortName>
        <ecNumber evidence="7">5.3.1.25</ecNumber>
    </recommendedName>
    <alternativeName>
        <fullName evidence="7">6-deoxy-L-galactose isomerase</fullName>
    </alternativeName>
</protein>
<dbReference type="Gene3D" id="3.40.275.10">
    <property type="entry name" value="L-fucose Isomerase, Chain A, domain 2"/>
    <property type="match status" value="1"/>
</dbReference>
<dbReference type="GO" id="GO:0008790">
    <property type="term" value="F:arabinose isomerase activity"/>
    <property type="evidence" value="ECO:0007669"/>
    <property type="project" value="TreeGrafter"/>
</dbReference>
<dbReference type="GO" id="GO:0005737">
    <property type="term" value="C:cytoplasm"/>
    <property type="evidence" value="ECO:0007669"/>
    <property type="project" value="UniProtKB-SubCell"/>
</dbReference>
<comment type="cofactor">
    <cofactor evidence="7">
        <name>Mn(2+)</name>
        <dbReference type="ChEBI" id="CHEBI:29035"/>
    </cofactor>
</comment>
<gene>
    <name evidence="7 11" type="primary">fucI</name>
    <name evidence="11" type="ordered locus">DICTH_0292</name>
</gene>
<comment type="function">
    <text evidence="7">Converts the aldose L-fucose into the corresponding ketose L-fuculose.</text>
</comment>
<dbReference type="EMBL" id="CP001146">
    <property type="protein sequence ID" value="ACI19515.1"/>
    <property type="molecule type" value="Genomic_DNA"/>
</dbReference>
<dbReference type="GO" id="GO:0008736">
    <property type="term" value="F:L-fucose isomerase activity"/>
    <property type="evidence" value="ECO:0007669"/>
    <property type="project" value="UniProtKB-UniRule"/>
</dbReference>
<dbReference type="SUPFAM" id="SSF53743">
    <property type="entry name" value="FucI/AraA N-terminal and middle domains"/>
    <property type="match status" value="1"/>
</dbReference>
<dbReference type="eggNOG" id="COG2407">
    <property type="taxonomic scope" value="Bacteria"/>
</dbReference>
<dbReference type="HAMAP" id="MF_01254">
    <property type="entry name" value="Fucose_iso"/>
    <property type="match status" value="1"/>
</dbReference>
<dbReference type="UniPathway" id="UPA00563">
    <property type="reaction ID" value="UER00624"/>
</dbReference>
<dbReference type="FunFam" id="3.40.275.10:FF:000001">
    <property type="entry name" value="L-fucose isomerase"/>
    <property type="match status" value="1"/>
</dbReference>
<evidence type="ECO:0000313" key="12">
    <source>
        <dbReference type="Proteomes" id="UP000001733"/>
    </source>
</evidence>
<name>B5YC67_DICT6</name>
<dbReference type="GO" id="GO:0042355">
    <property type="term" value="P:L-fucose catabolic process"/>
    <property type="evidence" value="ECO:0007669"/>
    <property type="project" value="UniProtKB-UniRule"/>
</dbReference>
<dbReference type="AlphaFoldDB" id="B5YC67"/>
<dbReference type="Pfam" id="PF07881">
    <property type="entry name" value="Fucose_iso_N1"/>
    <property type="match status" value="1"/>
</dbReference>
<dbReference type="NCBIfam" id="NF008220">
    <property type="entry name" value="PRK10991.1"/>
    <property type="match status" value="1"/>
</dbReference>
<evidence type="ECO:0000313" key="11">
    <source>
        <dbReference type="EMBL" id="ACI19515.1"/>
    </source>
</evidence>
<keyword evidence="12" id="KW-1185">Reference proteome</keyword>
<dbReference type="InterPro" id="IPR038393">
    <property type="entry name" value="Fuc_iso_dom3_sf"/>
</dbReference>
<evidence type="ECO:0000256" key="1">
    <source>
        <dbReference type="ARBA" id="ARBA00022490"/>
    </source>
</evidence>
<accession>B5YC67</accession>
<keyword evidence="2 7" id="KW-0479">Metal-binding</keyword>
<feature type="binding site" evidence="7">
    <location>
        <position position="349"/>
    </location>
    <ligand>
        <name>Mn(2+)</name>
        <dbReference type="ChEBI" id="CHEBI:29035"/>
    </ligand>
</feature>
<comment type="pathway">
    <text evidence="7">Carbohydrate degradation; L-fucose degradation; L-lactaldehyde and glycerone phosphate from L-fucose: step 1/3.</text>
</comment>
<dbReference type="Proteomes" id="UP000001733">
    <property type="component" value="Chromosome"/>
</dbReference>
<proteinExistence type="inferred from homology"/>
<feature type="domain" description="L-fucose isomerase N-terminal-1" evidence="9">
    <location>
        <begin position="18"/>
        <end position="186"/>
    </location>
</feature>
<organism evidence="11 12">
    <name type="scientific">Dictyoglomus thermophilum (strain ATCC 35947 / DSM 3960 / H-6-12)</name>
    <dbReference type="NCBI Taxonomy" id="309799"/>
    <lineage>
        <taxon>Bacteria</taxon>
        <taxon>Pseudomonadati</taxon>
        <taxon>Dictyoglomota</taxon>
        <taxon>Dictyoglomia</taxon>
        <taxon>Dictyoglomales</taxon>
        <taxon>Dictyoglomaceae</taxon>
        <taxon>Dictyoglomus</taxon>
    </lineage>
</organism>
<feature type="active site" description="Proton acceptor" evidence="7">
    <location>
        <position position="373"/>
    </location>
</feature>
<dbReference type="PANTHER" id="PTHR37840:SF1">
    <property type="entry name" value="L-FUCOSE ISOMERASE"/>
    <property type="match status" value="1"/>
</dbReference>
<feature type="active site" description="Proton acceptor" evidence="7">
    <location>
        <position position="349"/>
    </location>
</feature>
<keyword evidence="4 7" id="KW-0413">Isomerase</keyword>
<dbReference type="InterPro" id="IPR005763">
    <property type="entry name" value="Fucose_isomerase"/>
</dbReference>
<feature type="binding site" evidence="7">
    <location>
        <position position="539"/>
    </location>
    <ligand>
        <name>Mn(2+)</name>
        <dbReference type="ChEBI" id="CHEBI:29035"/>
    </ligand>
</feature>
<dbReference type="InterPro" id="IPR038391">
    <property type="entry name" value="Fucose_iso_dom1_sf"/>
</dbReference>